<gene>
    <name evidence="2" type="ORF">NDU88_001884</name>
</gene>
<comment type="caution">
    <text evidence="2">The sequence shown here is derived from an EMBL/GenBank/DDBJ whole genome shotgun (WGS) entry which is preliminary data.</text>
</comment>
<accession>A0AAV7KQP0</accession>
<name>A0AAV7KQP0_PLEWA</name>
<evidence type="ECO:0000313" key="2">
    <source>
        <dbReference type="EMBL" id="KAJ1081706.1"/>
    </source>
</evidence>
<proteinExistence type="predicted"/>
<feature type="region of interest" description="Disordered" evidence="1">
    <location>
        <begin position="73"/>
        <end position="92"/>
    </location>
</feature>
<organism evidence="2 3">
    <name type="scientific">Pleurodeles waltl</name>
    <name type="common">Iberian ribbed newt</name>
    <dbReference type="NCBI Taxonomy" id="8319"/>
    <lineage>
        <taxon>Eukaryota</taxon>
        <taxon>Metazoa</taxon>
        <taxon>Chordata</taxon>
        <taxon>Craniata</taxon>
        <taxon>Vertebrata</taxon>
        <taxon>Euteleostomi</taxon>
        <taxon>Amphibia</taxon>
        <taxon>Batrachia</taxon>
        <taxon>Caudata</taxon>
        <taxon>Salamandroidea</taxon>
        <taxon>Salamandridae</taxon>
        <taxon>Pleurodelinae</taxon>
        <taxon>Pleurodeles</taxon>
    </lineage>
</organism>
<protein>
    <submittedName>
        <fullName evidence="2">Uncharacterized protein</fullName>
    </submittedName>
</protein>
<dbReference type="AlphaFoldDB" id="A0AAV7KQP0"/>
<reference evidence="2" key="1">
    <citation type="journal article" date="2022" name="bioRxiv">
        <title>Sequencing and chromosome-scale assembly of the giantPleurodeles waltlgenome.</title>
        <authorList>
            <person name="Brown T."/>
            <person name="Elewa A."/>
            <person name="Iarovenko S."/>
            <person name="Subramanian E."/>
            <person name="Araus A.J."/>
            <person name="Petzold A."/>
            <person name="Susuki M."/>
            <person name="Suzuki K.-i.T."/>
            <person name="Hayashi T."/>
            <person name="Toyoda A."/>
            <person name="Oliveira C."/>
            <person name="Osipova E."/>
            <person name="Leigh N.D."/>
            <person name="Simon A."/>
            <person name="Yun M.H."/>
        </authorList>
    </citation>
    <scope>NUCLEOTIDE SEQUENCE</scope>
    <source>
        <strain evidence="2">20211129_DDA</strain>
        <tissue evidence="2">Liver</tissue>
    </source>
</reference>
<keyword evidence="3" id="KW-1185">Reference proteome</keyword>
<dbReference type="Proteomes" id="UP001066276">
    <property type="component" value="Chromosome 12"/>
</dbReference>
<evidence type="ECO:0000256" key="1">
    <source>
        <dbReference type="SAM" id="MobiDB-lite"/>
    </source>
</evidence>
<evidence type="ECO:0000313" key="3">
    <source>
        <dbReference type="Proteomes" id="UP001066276"/>
    </source>
</evidence>
<dbReference type="EMBL" id="JANPWB010000016">
    <property type="protein sequence ID" value="KAJ1081706.1"/>
    <property type="molecule type" value="Genomic_DNA"/>
</dbReference>
<sequence length="92" mass="10025">MVRHQKLCGVKSGMMPLTHQASYQEDGTTHAPVALHGANLDPIIFAITETREALEHKIDTVVASLSILPDDQRKLSEKLTTAESTTGKKKST</sequence>